<evidence type="ECO:0000313" key="2">
    <source>
        <dbReference type="Proteomes" id="UP000182719"/>
    </source>
</evidence>
<accession>A0A1H7N4B1</accession>
<evidence type="ECO:0000313" key="1">
    <source>
        <dbReference type="EMBL" id="SEL18476.1"/>
    </source>
</evidence>
<sequence>MGRLVGGLLVGLLAACSSSKPPPPAAPDAGVPPQGPPAEGLPGCLLYGVPERTGAVPPELPELSGLAASTRHPGAFWAHNDSDNGFHLYAIDETGKRLATLTLTGATPRDIEDVAVGPCEPRPGAASCIYLADIGDNLLSREEVRLLRLPEPEQLADATLAVEPLAFVYPDGHHNAEALIMNPSTGQLAVITKTLESLGHLYLLEGLAPGQTGRATRLGTFQAPSEMDRMTTGASLHPSGERLLLRTYTRVWEVRMPQAQGLGDFLEGQVVEVPGASQAQAEAIAFLADGNGYLLGSEFTGQPLYRTLCR</sequence>
<dbReference type="PROSITE" id="PS51257">
    <property type="entry name" value="PROKAR_LIPOPROTEIN"/>
    <property type="match status" value="1"/>
</dbReference>
<organism evidence="1 2">
    <name type="scientific">Stigmatella aurantiaca</name>
    <dbReference type="NCBI Taxonomy" id="41"/>
    <lineage>
        <taxon>Bacteria</taxon>
        <taxon>Pseudomonadati</taxon>
        <taxon>Myxococcota</taxon>
        <taxon>Myxococcia</taxon>
        <taxon>Myxococcales</taxon>
        <taxon>Cystobacterineae</taxon>
        <taxon>Archangiaceae</taxon>
        <taxon>Stigmatella</taxon>
    </lineage>
</organism>
<dbReference type="EMBL" id="FOAP01000004">
    <property type="protein sequence ID" value="SEL18476.1"/>
    <property type="molecule type" value="Genomic_DNA"/>
</dbReference>
<protein>
    <recommendedName>
        <fullName evidence="3">Lipoprotein</fullName>
    </recommendedName>
</protein>
<gene>
    <name evidence="1" type="ORF">SAMN05444354_104212</name>
</gene>
<name>A0A1H7N4B1_STIAU</name>
<dbReference type="AlphaFoldDB" id="A0A1H7N4B1"/>
<proteinExistence type="predicted"/>
<reference evidence="2" key="1">
    <citation type="submission" date="2016-10" db="EMBL/GenBank/DDBJ databases">
        <authorList>
            <person name="Varghese N."/>
            <person name="Submissions S."/>
        </authorList>
    </citation>
    <scope>NUCLEOTIDE SEQUENCE [LARGE SCALE GENOMIC DNA]</scope>
    <source>
        <strain evidence="2">DSM 17044</strain>
    </source>
</reference>
<dbReference type="Proteomes" id="UP000182719">
    <property type="component" value="Unassembled WGS sequence"/>
</dbReference>
<keyword evidence="2" id="KW-1185">Reference proteome</keyword>
<evidence type="ECO:0008006" key="3">
    <source>
        <dbReference type="Google" id="ProtNLM"/>
    </source>
</evidence>